<feature type="binding site" evidence="8">
    <location>
        <position position="45"/>
    </location>
    <ligand>
        <name>substrate</name>
    </ligand>
</feature>
<feature type="binding site" evidence="8">
    <location>
        <begin position="208"/>
        <end position="209"/>
    </location>
    <ligand>
        <name>substrate</name>
    </ligand>
</feature>
<evidence type="ECO:0000313" key="11">
    <source>
        <dbReference type="Proteomes" id="UP000254950"/>
    </source>
</evidence>
<keyword evidence="8" id="KW-0963">Cytoplasm</keyword>
<proteinExistence type="inferred from homology"/>
<keyword evidence="6 8" id="KW-0413">Isomerase</keyword>
<dbReference type="InterPro" id="IPR018510">
    <property type="entry name" value="DAP_epimerase_AS"/>
</dbReference>
<keyword evidence="5 8" id="KW-0457">Lysine biosynthesis</keyword>
<feature type="binding site" evidence="8">
    <location>
        <begin position="218"/>
        <end position="219"/>
    </location>
    <ligand>
        <name>substrate</name>
    </ligand>
</feature>
<dbReference type="GO" id="GO:0005829">
    <property type="term" value="C:cytosol"/>
    <property type="evidence" value="ECO:0007669"/>
    <property type="project" value="TreeGrafter"/>
</dbReference>
<feature type="binding site" evidence="8">
    <location>
        <position position="156"/>
    </location>
    <ligand>
        <name>substrate</name>
    </ligand>
</feature>
<accession>A0A380ZI15</accession>
<dbReference type="PANTHER" id="PTHR31689:SF0">
    <property type="entry name" value="DIAMINOPIMELATE EPIMERASE"/>
    <property type="match status" value="1"/>
</dbReference>
<protein>
    <recommendedName>
        <fullName evidence="3 8">Diaminopimelate epimerase</fullName>
        <shortName evidence="8">DAP epimerase</shortName>
        <ecNumber evidence="3 8">5.1.1.7</ecNumber>
    </recommendedName>
    <alternativeName>
        <fullName evidence="8">PLP-independent amino acid racemase</fullName>
    </alternativeName>
</protein>
<dbReference type="NCBIfam" id="TIGR00652">
    <property type="entry name" value="DapF"/>
    <property type="match status" value="1"/>
</dbReference>
<evidence type="ECO:0000256" key="5">
    <source>
        <dbReference type="ARBA" id="ARBA00023154"/>
    </source>
</evidence>
<feature type="active site" evidence="9">
    <location>
        <position position="74"/>
    </location>
</feature>
<feature type="active site" description="Proton acceptor" evidence="8">
    <location>
        <position position="217"/>
    </location>
</feature>
<dbReference type="InterPro" id="IPR001653">
    <property type="entry name" value="DAP_epimerase_DapF"/>
</dbReference>
<dbReference type="SUPFAM" id="SSF54506">
    <property type="entry name" value="Diaminopimelate epimerase-like"/>
    <property type="match status" value="2"/>
</dbReference>
<feature type="binding site" evidence="8">
    <location>
        <position position="65"/>
    </location>
    <ligand>
        <name>substrate</name>
    </ligand>
</feature>
<evidence type="ECO:0000256" key="2">
    <source>
        <dbReference type="ARBA" id="ARBA00010219"/>
    </source>
</evidence>
<evidence type="ECO:0000313" key="10">
    <source>
        <dbReference type="EMBL" id="SUV45964.1"/>
    </source>
</evidence>
<comment type="similarity">
    <text evidence="2 8">Belongs to the diaminopimelate epimerase family.</text>
</comment>
<comment type="catalytic activity">
    <reaction evidence="7 8">
        <text>(2S,6S)-2,6-diaminopimelate = meso-2,6-diaminopimelate</text>
        <dbReference type="Rhea" id="RHEA:15393"/>
        <dbReference type="ChEBI" id="CHEBI:57609"/>
        <dbReference type="ChEBI" id="CHEBI:57791"/>
        <dbReference type="EC" id="5.1.1.7"/>
    </reaction>
</comment>
<dbReference type="GO" id="GO:0008837">
    <property type="term" value="F:diaminopimelate epimerase activity"/>
    <property type="evidence" value="ECO:0007669"/>
    <property type="project" value="UniProtKB-UniRule"/>
</dbReference>
<organism evidence="10 11">
    <name type="scientific">Bartonella doshiae</name>
    <dbReference type="NCBI Taxonomy" id="33044"/>
    <lineage>
        <taxon>Bacteria</taxon>
        <taxon>Pseudomonadati</taxon>
        <taxon>Pseudomonadota</taxon>
        <taxon>Alphaproteobacteria</taxon>
        <taxon>Hyphomicrobiales</taxon>
        <taxon>Bartonellaceae</taxon>
        <taxon>Bartonella</taxon>
    </lineage>
</organism>
<evidence type="ECO:0000256" key="8">
    <source>
        <dbReference type="HAMAP-Rule" id="MF_00197"/>
    </source>
</evidence>
<evidence type="ECO:0000256" key="9">
    <source>
        <dbReference type="PROSITE-ProRule" id="PRU10125"/>
    </source>
</evidence>
<dbReference type="EC" id="5.1.1.7" evidence="3 8"/>
<dbReference type="Gene3D" id="3.10.310.10">
    <property type="entry name" value="Diaminopimelate Epimerase, Chain A, domain 1"/>
    <property type="match status" value="2"/>
</dbReference>
<evidence type="ECO:0000256" key="7">
    <source>
        <dbReference type="ARBA" id="ARBA00051712"/>
    </source>
</evidence>
<gene>
    <name evidence="8 10" type="primary">dapF</name>
    <name evidence="10" type="ORF">NCTC12862_01493</name>
</gene>
<comment type="subunit">
    <text evidence="8">Homodimer.</text>
</comment>
<evidence type="ECO:0000256" key="3">
    <source>
        <dbReference type="ARBA" id="ARBA00013080"/>
    </source>
</evidence>
<evidence type="ECO:0000256" key="4">
    <source>
        <dbReference type="ARBA" id="ARBA00022605"/>
    </source>
</evidence>
<sequence length="283" mass="31238">MKKPFSKMDGLGNKIIVADMRESAHTITSQAILALAADSQTHFDQIMTIHAPTQKEADFRIEIWNADGSMAKACGNGTRCVIAWLTDHNLGETFRLETPAGIIEGKRQSDNLISVDMGRPNFNAKKMPVSREIIDTNHVEITAGPLKDACLVSVGNLHAIFFVESDIQKIPLEKYGPKLEHDPLFPERCNISIAHVMSKKSLNLRTWERGAGLTQACGSAACASAVAAYRRGLAERHIDVNLPGGTLNVFYREDDHIVMTGPIKYEFSGFLNPLTGSYTKDYY</sequence>
<dbReference type="HAMAP" id="MF_00197">
    <property type="entry name" value="DAP_epimerase"/>
    <property type="match status" value="1"/>
</dbReference>
<evidence type="ECO:0000256" key="1">
    <source>
        <dbReference type="ARBA" id="ARBA00005196"/>
    </source>
</evidence>
<dbReference type="Pfam" id="PF01678">
    <property type="entry name" value="DAP_epimerase"/>
    <property type="match status" value="2"/>
</dbReference>
<dbReference type="STRING" id="33044.GCA_900005695_00940"/>
<reference evidence="10 11" key="1">
    <citation type="submission" date="2018-06" db="EMBL/GenBank/DDBJ databases">
        <authorList>
            <consortium name="Pathogen Informatics"/>
            <person name="Doyle S."/>
        </authorList>
    </citation>
    <scope>NUCLEOTIDE SEQUENCE [LARGE SCALE GENOMIC DNA]</scope>
    <source>
        <strain evidence="10 11">NCTC12862</strain>
    </source>
</reference>
<dbReference type="OrthoDB" id="9805408at2"/>
<dbReference type="Proteomes" id="UP000254950">
    <property type="component" value="Unassembled WGS sequence"/>
</dbReference>
<feature type="site" description="Could be important to modulate the pK values of the two catalytic cysteine residues" evidence="8">
    <location>
        <position position="158"/>
    </location>
</feature>
<comment type="subcellular location">
    <subcellularLocation>
        <location evidence="8">Cytoplasm</location>
    </subcellularLocation>
</comment>
<feature type="active site" description="Proton donor" evidence="8">
    <location>
        <position position="74"/>
    </location>
</feature>
<dbReference type="PANTHER" id="PTHR31689">
    <property type="entry name" value="DIAMINOPIMELATE EPIMERASE, CHLOROPLASTIC"/>
    <property type="match status" value="1"/>
</dbReference>
<feature type="site" description="Could be important to modulate the pK values of the two catalytic cysteine residues" evidence="8">
    <location>
        <position position="208"/>
    </location>
</feature>
<feature type="binding site" evidence="8">
    <location>
        <position position="190"/>
    </location>
    <ligand>
        <name>substrate</name>
    </ligand>
</feature>
<feature type="binding site" evidence="8">
    <location>
        <begin position="75"/>
        <end position="76"/>
    </location>
    <ligand>
        <name>substrate</name>
    </ligand>
</feature>
<evidence type="ECO:0000256" key="6">
    <source>
        <dbReference type="ARBA" id="ARBA00023235"/>
    </source>
</evidence>
<name>A0A380ZI15_BARDO</name>
<feature type="binding site" evidence="8">
    <location>
        <position position="13"/>
    </location>
    <ligand>
        <name>substrate</name>
    </ligand>
</feature>
<comment type="function">
    <text evidence="8">Catalyzes the stereoinversion of LL-2,6-diaminopimelate (L,L-DAP) to meso-diaminopimelate (meso-DAP), a precursor of L-lysine and an essential component of the bacterial peptidoglycan.</text>
</comment>
<dbReference type="GO" id="GO:0009089">
    <property type="term" value="P:lysine biosynthetic process via diaminopimelate"/>
    <property type="evidence" value="ECO:0007669"/>
    <property type="project" value="UniProtKB-UniRule"/>
</dbReference>
<keyword evidence="4 8" id="KW-0028">Amino-acid biosynthesis</keyword>
<dbReference type="AlphaFoldDB" id="A0A380ZI15"/>
<dbReference type="RefSeq" id="WP_004856233.1">
    <property type="nucleotide sequence ID" value="NZ_CACVBH010000001.1"/>
</dbReference>
<dbReference type="EMBL" id="UFTF01000001">
    <property type="protein sequence ID" value="SUV45964.1"/>
    <property type="molecule type" value="Genomic_DNA"/>
</dbReference>
<dbReference type="PROSITE" id="PS01326">
    <property type="entry name" value="DAP_EPIMERASE"/>
    <property type="match status" value="1"/>
</dbReference>
<dbReference type="UniPathway" id="UPA00034">
    <property type="reaction ID" value="UER00025"/>
</dbReference>
<comment type="pathway">
    <text evidence="1 8">Amino-acid biosynthesis; L-lysine biosynthesis via DAP pathway; DL-2,6-diaminopimelate from LL-2,6-diaminopimelate: step 1/1.</text>
</comment>